<sequence length="221" mass="24704">MTTVAEAIVKVALNMSLVSGQGMSPYSDDQIAQYLSNAHDMLTAKYVWPELNTSIIKTLDGTTGKVTVAFNAAEGITDYKQIKHIYSENVQRELPVLSGVINPLMQSSVIGYRILSIAEDPNKQYLFAIQPVTWAGRIAITANLKADFSNPDTVIPIDDLLHIWIATWMWAEDDATNPAQAEKYLKLWEDRVKDIRSNVNTGPYALNPFNGPLDTWWMLDV</sequence>
<evidence type="ECO:0000313" key="1">
    <source>
        <dbReference type="EMBL" id="CAB4197269.1"/>
    </source>
</evidence>
<accession>A0A6J5RJS9</accession>
<name>A0A6J5RJS9_9CAUD</name>
<proteinExistence type="predicted"/>
<organism evidence="1">
    <name type="scientific">uncultured Caudovirales phage</name>
    <dbReference type="NCBI Taxonomy" id="2100421"/>
    <lineage>
        <taxon>Viruses</taxon>
        <taxon>Duplodnaviria</taxon>
        <taxon>Heunggongvirae</taxon>
        <taxon>Uroviricota</taxon>
        <taxon>Caudoviricetes</taxon>
        <taxon>Peduoviridae</taxon>
        <taxon>Maltschvirus</taxon>
        <taxon>Maltschvirus maltsch</taxon>
    </lineage>
</organism>
<dbReference type="EMBL" id="LR797264">
    <property type="protein sequence ID" value="CAB4197269.1"/>
    <property type="molecule type" value="Genomic_DNA"/>
</dbReference>
<reference evidence="1" key="1">
    <citation type="submission" date="2020-05" db="EMBL/GenBank/DDBJ databases">
        <authorList>
            <person name="Chiriac C."/>
            <person name="Salcher M."/>
            <person name="Ghai R."/>
            <person name="Kavagutti S V."/>
        </authorList>
    </citation>
    <scope>NUCLEOTIDE SEQUENCE</scope>
</reference>
<gene>
    <name evidence="1" type="ORF">UFOVP1323_17</name>
</gene>
<protein>
    <submittedName>
        <fullName evidence="1">Uncharacterized protein</fullName>
    </submittedName>
</protein>